<organism evidence="2 3">
    <name type="scientific">Thiocapsa imhoffii</name>
    <dbReference type="NCBI Taxonomy" id="382777"/>
    <lineage>
        <taxon>Bacteria</taxon>
        <taxon>Pseudomonadati</taxon>
        <taxon>Pseudomonadota</taxon>
        <taxon>Gammaproteobacteria</taxon>
        <taxon>Chromatiales</taxon>
        <taxon>Chromatiaceae</taxon>
        <taxon>Thiocapsa</taxon>
    </lineage>
</organism>
<comment type="caution">
    <text evidence="2">The sequence shown here is derived from an EMBL/GenBank/DDBJ whole genome shotgun (WGS) entry which is preliminary data.</text>
</comment>
<dbReference type="InterPro" id="IPR005180">
    <property type="entry name" value="DUF302"/>
</dbReference>
<evidence type="ECO:0000259" key="1">
    <source>
        <dbReference type="Pfam" id="PF03625"/>
    </source>
</evidence>
<dbReference type="Gene3D" id="3.30.310.70">
    <property type="entry name" value="TT1751-like domain"/>
    <property type="match status" value="1"/>
</dbReference>
<accession>A0A9X1B8U1</accession>
<evidence type="ECO:0000313" key="2">
    <source>
        <dbReference type="EMBL" id="MBK1644331.1"/>
    </source>
</evidence>
<dbReference type="EMBL" id="NRSD01000005">
    <property type="protein sequence ID" value="MBK1644331.1"/>
    <property type="molecule type" value="Genomic_DNA"/>
</dbReference>
<dbReference type="AlphaFoldDB" id="A0A9X1B8U1"/>
<dbReference type="Proteomes" id="UP001138802">
    <property type="component" value="Unassembled WGS sequence"/>
</dbReference>
<dbReference type="SUPFAM" id="SSF103247">
    <property type="entry name" value="TT1751-like"/>
    <property type="match status" value="1"/>
</dbReference>
<keyword evidence="3" id="KW-1185">Reference proteome</keyword>
<dbReference type="RefSeq" id="WP_200387310.1">
    <property type="nucleotide sequence ID" value="NZ_NRSD01000005.1"/>
</dbReference>
<sequence length="129" mass="14119">MYGFNVRLSTRFDEAIARVTLALKDNGFGVLSDIDVQATLQAKLGVERKPYRILGACNPHFARQAIDLDPEVGLLLPCNVVVREEDDGTILVSFMDPVTVLGLIDHAGVTPLATEVRSLLEQVRDSLVD</sequence>
<dbReference type="PANTHER" id="PTHR38342">
    <property type="entry name" value="SLR5037 PROTEIN"/>
    <property type="match status" value="1"/>
</dbReference>
<proteinExistence type="predicted"/>
<dbReference type="PANTHER" id="PTHR38342:SF1">
    <property type="entry name" value="SLR5037 PROTEIN"/>
    <property type="match status" value="1"/>
</dbReference>
<dbReference type="InterPro" id="IPR035923">
    <property type="entry name" value="TT1751-like_sf"/>
</dbReference>
<dbReference type="CDD" id="cd14797">
    <property type="entry name" value="DUF302"/>
    <property type="match status" value="1"/>
</dbReference>
<dbReference type="PIRSF" id="PIRSF021774">
    <property type="entry name" value="UCP021774"/>
    <property type="match status" value="1"/>
</dbReference>
<name>A0A9X1B8U1_9GAMM</name>
<reference evidence="2 3" key="1">
    <citation type="journal article" date="2020" name="Microorganisms">
        <title>Osmotic Adaptation and Compatible Solute Biosynthesis of Phototrophic Bacteria as Revealed from Genome Analyses.</title>
        <authorList>
            <person name="Imhoff J.F."/>
            <person name="Rahn T."/>
            <person name="Kunzel S."/>
            <person name="Keller A."/>
            <person name="Neulinger S.C."/>
        </authorList>
    </citation>
    <scope>NUCLEOTIDE SEQUENCE [LARGE SCALE GENOMIC DNA]</scope>
    <source>
        <strain evidence="2 3">DSM 21303</strain>
    </source>
</reference>
<gene>
    <name evidence="2" type="ORF">CKO25_06610</name>
</gene>
<evidence type="ECO:0000313" key="3">
    <source>
        <dbReference type="Proteomes" id="UP001138802"/>
    </source>
</evidence>
<protein>
    <recommendedName>
        <fullName evidence="1">DUF302 domain-containing protein</fullName>
    </recommendedName>
</protein>
<dbReference type="InterPro" id="IPR016796">
    <property type="entry name" value="UCP021774"/>
</dbReference>
<dbReference type="Pfam" id="PF03625">
    <property type="entry name" value="DUF302"/>
    <property type="match status" value="1"/>
</dbReference>
<feature type="domain" description="DUF302" evidence="1">
    <location>
        <begin position="34"/>
        <end position="97"/>
    </location>
</feature>